<dbReference type="InterPro" id="IPR050109">
    <property type="entry name" value="HTH-type_TetR-like_transc_reg"/>
</dbReference>
<dbReference type="PRINTS" id="PR00455">
    <property type="entry name" value="HTHTETR"/>
</dbReference>
<keyword evidence="1" id="KW-0805">Transcription regulation</keyword>
<dbReference type="SUPFAM" id="SSF48498">
    <property type="entry name" value="Tetracyclin repressor-like, C-terminal domain"/>
    <property type="match status" value="1"/>
</dbReference>
<dbReference type="SUPFAM" id="SSF46689">
    <property type="entry name" value="Homeodomain-like"/>
    <property type="match status" value="1"/>
</dbReference>
<feature type="DNA-binding region" description="H-T-H motif" evidence="4">
    <location>
        <begin position="33"/>
        <end position="52"/>
    </location>
</feature>
<dbReference type="Pfam" id="PF21351">
    <property type="entry name" value="TetR_C_41"/>
    <property type="match status" value="1"/>
</dbReference>
<evidence type="ECO:0000256" key="3">
    <source>
        <dbReference type="ARBA" id="ARBA00023163"/>
    </source>
</evidence>
<dbReference type="Proteomes" id="UP000197781">
    <property type="component" value="Chromosome"/>
</dbReference>
<dbReference type="Gene3D" id="1.10.357.10">
    <property type="entry name" value="Tetracycline Repressor, domain 2"/>
    <property type="match status" value="1"/>
</dbReference>
<dbReference type="GO" id="GO:0045892">
    <property type="term" value="P:negative regulation of DNA-templated transcription"/>
    <property type="evidence" value="ECO:0007669"/>
    <property type="project" value="UniProtKB-ARBA"/>
</dbReference>
<name>A0A220MDI8_9BACL</name>
<dbReference type="RefSeq" id="WP_088906957.1">
    <property type="nucleotide sequence ID" value="NZ_CP018145.1"/>
</dbReference>
<keyword evidence="2 4" id="KW-0238">DNA-binding</keyword>
<evidence type="ECO:0000259" key="5">
    <source>
        <dbReference type="PROSITE" id="PS50977"/>
    </source>
</evidence>
<dbReference type="PANTHER" id="PTHR30055:SF234">
    <property type="entry name" value="HTH-TYPE TRANSCRIPTIONAL REGULATOR BETI"/>
    <property type="match status" value="1"/>
</dbReference>
<feature type="domain" description="HTH tetR-type" evidence="5">
    <location>
        <begin position="10"/>
        <end position="70"/>
    </location>
</feature>
<dbReference type="Pfam" id="PF00440">
    <property type="entry name" value="TetR_N"/>
    <property type="match status" value="1"/>
</dbReference>
<evidence type="ECO:0000256" key="2">
    <source>
        <dbReference type="ARBA" id="ARBA00023125"/>
    </source>
</evidence>
<evidence type="ECO:0000256" key="4">
    <source>
        <dbReference type="PROSITE-ProRule" id="PRU00335"/>
    </source>
</evidence>
<dbReference type="InterPro" id="IPR001647">
    <property type="entry name" value="HTH_TetR"/>
</dbReference>
<dbReference type="InterPro" id="IPR009057">
    <property type="entry name" value="Homeodomain-like_sf"/>
</dbReference>
<dbReference type="EMBL" id="CP018145">
    <property type="protein sequence ID" value="ASJ53111.1"/>
    <property type="molecule type" value="Genomic_DNA"/>
</dbReference>
<dbReference type="FunFam" id="1.10.10.60:FF:000141">
    <property type="entry name" value="TetR family transcriptional regulator"/>
    <property type="match status" value="1"/>
</dbReference>
<dbReference type="GO" id="GO:0003700">
    <property type="term" value="F:DNA-binding transcription factor activity"/>
    <property type="evidence" value="ECO:0007669"/>
    <property type="project" value="TreeGrafter"/>
</dbReference>
<protein>
    <submittedName>
        <fullName evidence="6">TetR family transcriptional regulator</fullName>
    </submittedName>
</protein>
<gene>
    <name evidence="6" type="ORF">BP422_05865</name>
</gene>
<dbReference type="AlphaFoldDB" id="A0A220MDI8"/>
<dbReference type="GO" id="GO:0000976">
    <property type="term" value="F:transcription cis-regulatory region binding"/>
    <property type="evidence" value="ECO:0007669"/>
    <property type="project" value="TreeGrafter"/>
</dbReference>
<dbReference type="PANTHER" id="PTHR30055">
    <property type="entry name" value="HTH-TYPE TRANSCRIPTIONAL REGULATOR RUTR"/>
    <property type="match status" value="1"/>
</dbReference>
<dbReference type="KEGG" id="bfm:BP422_05865"/>
<evidence type="ECO:0000256" key="1">
    <source>
        <dbReference type="ARBA" id="ARBA00023015"/>
    </source>
</evidence>
<dbReference type="InterPro" id="IPR036271">
    <property type="entry name" value="Tet_transcr_reg_TetR-rel_C_sf"/>
</dbReference>
<evidence type="ECO:0000313" key="6">
    <source>
        <dbReference type="EMBL" id="ASJ53111.1"/>
    </source>
</evidence>
<organism evidence="6 7">
    <name type="scientific">Brevibacillus formosus</name>
    <dbReference type="NCBI Taxonomy" id="54913"/>
    <lineage>
        <taxon>Bacteria</taxon>
        <taxon>Bacillati</taxon>
        <taxon>Bacillota</taxon>
        <taxon>Bacilli</taxon>
        <taxon>Bacillales</taxon>
        <taxon>Paenibacillaceae</taxon>
        <taxon>Brevibacillus</taxon>
    </lineage>
</organism>
<reference evidence="6 7" key="1">
    <citation type="submission" date="2016-11" db="EMBL/GenBank/DDBJ databases">
        <authorList>
            <person name="Jaros S."/>
            <person name="Januszkiewicz K."/>
            <person name="Wedrychowicz H."/>
        </authorList>
    </citation>
    <scope>NUCLEOTIDE SEQUENCE [LARGE SCALE GENOMIC DNA]</scope>
    <source>
        <strain evidence="6 7">NF2</strain>
    </source>
</reference>
<evidence type="ECO:0000313" key="7">
    <source>
        <dbReference type="Proteomes" id="UP000197781"/>
    </source>
</evidence>
<keyword evidence="3" id="KW-0804">Transcription</keyword>
<dbReference type="InterPro" id="IPR049484">
    <property type="entry name" value="Rv0078-like_C"/>
</dbReference>
<accession>A0A220MDI8</accession>
<dbReference type="PROSITE" id="PS50977">
    <property type="entry name" value="HTH_TETR_2"/>
    <property type="match status" value="1"/>
</dbReference>
<sequence>MKMSKAEQKQQTMQKLIEVAREMFSRQGYADAAMEDIVKQAGVTRGALYHHFGSKEGLFEAVLASVQQEIGERVEAEAAKSEEPWQQLILGCLAFVSAAVEHRNKRILLIDGPSVIGWETWRRMDEENSMRHLREQLQTMQEQGYLRPVSIDALTHLLSGTMNEAVLWISETPDHEKSLAEISAAMTLLLEGFRTK</sequence>
<proteinExistence type="predicted"/>